<dbReference type="EMBL" id="GL573236">
    <property type="protein sequence ID" value="ELR09406.1"/>
    <property type="molecule type" value="Genomic_DNA"/>
</dbReference>
<dbReference type="GO" id="GO:0004587">
    <property type="term" value="F:ornithine aminotransferase activity"/>
    <property type="evidence" value="ECO:0007669"/>
    <property type="project" value="UniProtKB-EC"/>
</dbReference>
<sequence length="133" mass="14771">MRALEVMEEEGLTARAEKLGEVLRKGLRAIDSPMVKLVRGRGLLNAIIIDEAHTGGHTAWDLCMLMKSKGLLAKPTHENIIRFAPPLVISEEDMQKALGIIREAMQELPTLKGEKEDEVIPAADRNVKIHLDD</sequence>
<organism evidence="4 5">
    <name type="scientific">Pseudogymnoascus destructans (strain ATCC MYA-4855 / 20631-21)</name>
    <name type="common">Bat white-nose syndrome fungus</name>
    <name type="synonym">Geomyces destructans</name>
    <dbReference type="NCBI Taxonomy" id="658429"/>
    <lineage>
        <taxon>Eukaryota</taxon>
        <taxon>Fungi</taxon>
        <taxon>Dikarya</taxon>
        <taxon>Ascomycota</taxon>
        <taxon>Pezizomycotina</taxon>
        <taxon>Leotiomycetes</taxon>
        <taxon>Thelebolales</taxon>
        <taxon>Thelebolaceae</taxon>
        <taxon>Pseudogymnoascus</taxon>
    </lineage>
</organism>
<dbReference type="GO" id="GO:0055129">
    <property type="term" value="P:L-proline biosynthetic process"/>
    <property type="evidence" value="ECO:0007669"/>
    <property type="project" value="UniProtKB-UniPathway"/>
</dbReference>
<dbReference type="SUPFAM" id="SSF53383">
    <property type="entry name" value="PLP-dependent transferases"/>
    <property type="match status" value="1"/>
</dbReference>
<dbReference type="InterPro" id="IPR050103">
    <property type="entry name" value="Class-III_PLP-dep_AT"/>
</dbReference>
<dbReference type="InParanoid" id="L8GBI9"/>
<dbReference type="GO" id="GO:0005737">
    <property type="term" value="C:cytoplasm"/>
    <property type="evidence" value="ECO:0007669"/>
    <property type="project" value="TreeGrafter"/>
</dbReference>
<proteinExistence type="inferred from homology"/>
<dbReference type="FunFam" id="3.90.1150.10:FF:000152">
    <property type="entry name" value="Ornithine aminotransferase"/>
    <property type="match status" value="1"/>
</dbReference>
<dbReference type="GO" id="GO:0042802">
    <property type="term" value="F:identical protein binding"/>
    <property type="evidence" value="ECO:0007669"/>
    <property type="project" value="TreeGrafter"/>
</dbReference>
<dbReference type="EC" id="2.6.1.13" evidence="3"/>
<comment type="catalytic activity">
    <reaction evidence="3">
        <text>a 2-oxocarboxylate + L-ornithine = L-glutamate 5-semialdehyde + an L-alpha-amino acid</text>
        <dbReference type="Rhea" id="RHEA:13877"/>
        <dbReference type="ChEBI" id="CHEBI:35179"/>
        <dbReference type="ChEBI" id="CHEBI:46911"/>
        <dbReference type="ChEBI" id="CHEBI:58066"/>
        <dbReference type="ChEBI" id="CHEBI:59869"/>
        <dbReference type="EC" id="2.6.1.13"/>
    </reaction>
</comment>
<gene>
    <name evidence="4" type="ORF">GMDG_03970</name>
</gene>
<dbReference type="PANTHER" id="PTHR11986">
    <property type="entry name" value="AMINOTRANSFERASE CLASS III"/>
    <property type="match status" value="1"/>
</dbReference>
<evidence type="ECO:0000313" key="5">
    <source>
        <dbReference type="Proteomes" id="UP000011064"/>
    </source>
</evidence>
<dbReference type="InterPro" id="IPR005814">
    <property type="entry name" value="Aminotrans_3"/>
</dbReference>
<dbReference type="Proteomes" id="UP000011064">
    <property type="component" value="Unassembled WGS sequence"/>
</dbReference>
<keyword evidence="5" id="KW-1185">Reference proteome</keyword>
<evidence type="ECO:0000256" key="3">
    <source>
        <dbReference type="RuleBase" id="RU365036"/>
    </source>
</evidence>
<comment type="pathway">
    <text evidence="3">Amino-acid biosynthesis; L-proline biosynthesis; L-glutamate 5-semialdehyde from L-ornithine: step 1/1.</text>
</comment>
<dbReference type="HOGENOM" id="CLU_016922_8_3_1"/>
<keyword evidence="3" id="KW-0032">Aminotransferase</keyword>
<reference evidence="5" key="1">
    <citation type="submission" date="2010-09" db="EMBL/GenBank/DDBJ databases">
        <title>The genome sequence of Geomyces destructans 20631-21.</title>
        <authorList>
            <consortium name="The Broad Institute Genome Sequencing Platform"/>
            <person name="Cuomo C.A."/>
            <person name="Blehert D.S."/>
            <person name="Lorch J.M."/>
            <person name="Young S.K."/>
            <person name="Zeng Q."/>
            <person name="Gargeya S."/>
            <person name="Fitzgerald M."/>
            <person name="Haas B."/>
            <person name="Abouelleil A."/>
            <person name="Alvarado L."/>
            <person name="Arachchi H.M."/>
            <person name="Berlin A."/>
            <person name="Brown A."/>
            <person name="Chapman S.B."/>
            <person name="Chen Z."/>
            <person name="Dunbar C."/>
            <person name="Freedman E."/>
            <person name="Gearin G."/>
            <person name="Gellesch M."/>
            <person name="Goldberg J."/>
            <person name="Griggs A."/>
            <person name="Gujja S."/>
            <person name="Heiman D."/>
            <person name="Howarth C."/>
            <person name="Larson L."/>
            <person name="Lui A."/>
            <person name="MacDonald P.J.P."/>
            <person name="Montmayeur A."/>
            <person name="Murphy C."/>
            <person name="Neiman D."/>
            <person name="Pearson M."/>
            <person name="Priest M."/>
            <person name="Roberts A."/>
            <person name="Saif S."/>
            <person name="Shea T."/>
            <person name="Shenoy N."/>
            <person name="Sisk P."/>
            <person name="Stolte C."/>
            <person name="Sykes S."/>
            <person name="Wortman J."/>
            <person name="Nusbaum C."/>
            <person name="Birren B."/>
        </authorList>
    </citation>
    <scope>NUCLEOTIDE SEQUENCE [LARGE SCALE GENOMIC DNA]</scope>
    <source>
        <strain evidence="5">ATCC MYA-4855 / 20631-21</strain>
    </source>
</reference>
<dbReference type="STRING" id="658429.L8GBI9"/>
<dbReference type="UniPathway" id="UPA00098">
    <property type="reaction ID" value="UER00358"/>
</dbReference>
<dbReference type="GO" id="GO:0010121">
    <property type="term" value="P:L-arginine catabolic process to proline via ornithine"/>
    <property type="evidence" value="ECO:0007669"/>
    <property type="project" value="TreeGrafter"/>
</dbReference>
<accession>L8GBI9</accession>
<dbReference type="InterPro" id="IPR015422">
    <property type="entry name" value="PyrdxlP-dep_Trfase_small"/>
</dbReference>
<evidence type="ECO:0000256" key="2">
    <source>
        <dbReference type="ARBA" id="ARBA00008954"/>
    </source>
</evidence>
<dbReference type="InterPro" id="IPR015424">
    <property type="entry name" value="PyrdxlP-dep_Trfase"/>
</dbReference>
<dbReference type="GO" id="GO:0019544">
    <property type="term" value="P:L-arginine catabolic process to L-glutamate"/>
    <property type="evidence" value="ECO:0007669"/>
    <property type="project" value="TreeGrafter"/>
</dbReference>
<dbReference type="VEuPathDB" id="FungiDB:GMDG_03970"/>
<name>L8GBI9_PSED2</name>
<keyword evidence="3" id="KW-0663">Pyridoxal phosphate</keyword>
<dbReference type="GO" id="GO:0030170">
    <property type="term" value="F:pyridoxal phosphate binding"/>
    <property type="evidence" value="ECO:0007669"/>
    <property type="project" value="InterPro"/>
</dbReference>
<comment type="similarity">
    <text evidence="2 3">Belongs to the class-III pyridoxal-phosphate-dependent aminotransferase family.</text>
</comment>
<protein>
    <recommendedName>
        <fullName evidence="3">Ornithine aminotransferase</fullName>
        <ecNumber evidence="3">2.6.1.13</ecNumber>
    </recommendedName>
</protein>
<evidence type="ECO:0000256" key="1">
    <source>
        <dbReference type="ARBA" id="ARBA00001933"/>
    </source>
</evidence>
<dbReference type="AlphaFoldDB" id="L8GBI9"/>
<evidence type="ECO:0000313" key="4">
    <source>
        <dbReference type="EMBL" id="ELR09406.1"/>
    </source>
</evidence>
<dbReference type="Gene3D" id="3.90.1150.10">
    <property type="entry name" value="Aspartate Aminotransferase, domain 1"/>
    <property type="match status" value="1"/>
</dbReference>
<dbReference type="PANTHER" id="PTHR11986:SF18">
    <property type="entry name" value="ORNITHINE AMINOTRANSFERASE, MITOCHONDRIAL"/>
    <property type="match status" value="1"/>
</dbReference>
<keyword evidence="3" id="KW-0808">Transferase</keyword>
<dbReference type="Pfam" id="PF00202">
    <property type="entry name" value="Aminotran_3"/>
    <property type="match status" value="1"/>
</dbReference>
<comment type="cofactor">
    <cofactor evidence="1 3">
        <name>pyridoxal 5'-phosphate</name>
        <dbReference type="ChEBI" id="CHEBI:597326"/>
    </cofactor>
</comment>